<name>A0A919XSB3_9BACL</name>
<dbReference type="Gene3D" id="3.40.50.2300">
    <property type="match status" value="1"/>
</dbReference>
<accession>A0A919XSB3</accession>
<keyword evidence="2" id="KW-0902">Two-component regulatory system</keyword>
<keyword evidence="11" id="KW-1185">Reference proteome</keyword>
<dbReference type="GO" id="GO:0005829">
    <property type="term" value="C:cytosol"/>
    <property type="evidence" value="ECO:0007669"/>
    <property type="project" value="TreeGrafter"/>
</dbReference>
<keyword evidence="1 6" id="KW-0597">Phosphoprotein</keyword>
<dbReference type="EMBL" id="BORR01000001">
    <property type="protein sequence ID" value="GIO35418.1"/>
    <property type="molecule type" value="Genomic_DNA"/>
</dbReference>
<dbReference type="InterPro" id="IPR036388">
    <property type="entry name" value="WH-like_DNA-bd_sf"/>
</dbReference>
<keyword evidence="3" id="KW-0805">Transcription regulation</keyword>
<dbReference type="Gene3D" id="6.10.250.690">
    <property type="match status" value="1"/>
</dbReference>
<evidence type="ECO:0000256" key="3">
    <source>
        <dbReference type="ARBA" id="ARBA00023015"/>
    </source>
</evidence>
<keyword evidence="5" id="KW-0804">Transcription</keyword>
<evidence type="ECO:0000256" key="6">
    <source>
        <dbReference type="PROSITE-ProRule" id="PRU00169"/>
    </source>
</evidence>
<evidence type="ECO:0000256" key="2">
    <source>
        <dbReference type="ARBA" id="ARBA00023012"/>
    </source>
</evidence>
<dbReference type="AlphaFoldDB" id="A0A919XSB3"/>
<dbReference type="SMART" id="SM00862">
    <property type="entry name" value="Trans_reg_C"/>
    <property type="match status" value="1"/>
</dbReference>
<evidence type="ECO:0000313" key="11">
    <source>
        <dbReference type="Proteomes" id="UP000681162"/>
    </source>
</evidence>
<dbReference type="CDD" id="cd17574">
    <property type="entry name" value="REC_OmpR"/>
    <property type="match status" value="1"/>
</dbReference>
<evidence type="ECO:0000259" key="8">
    <source>
        <dbReference type="PROSITE" id="PS50110"/>
    </source>
</evidence>
<protein>
    <submittedName>
        <fullName evidence="10">DNA-binding response regulator</fullName>
    </submittedName>
</protein>
<feature type="DNA-binding region" description="OmpR/PhoB-type" evidence="7">
    <location>
        <begin position="125"/>
        <end position="221"/>
    </location>
</feature>
<organism evidence="10 11">
    <name type="scientific">Paenibacillus antibioticophila</name>
    <dbReference type="NCBI Taxonomy" id="1274374"/>
    <lineage>
        <taxon>Bacteria</taxon>
        <taxon>Bacillati</taxon>
        <taxon>Bacillota</taxon>
        <taxon>Bacilli</taxon>
        <taxon>Bacillales</taxon>
        <taxon>Paenibacillaceae</taxon>
        <taxon>Paenibacillus</taxon>
    </lineage>
</organism>
<dbReference type="InterPro" id="IPR001789">
    <property type="entry name" value="Sig_transdc_resp-reg_receiver"/>
</dbReference>
<dbReference type="PANTHER" id="PTHR48111">
    <property type="entry name" value="REGULATOR OF RPOS"/>
    <property type="match status" value="1"/>
</dbReference>
<dbReference type="PANTHER" id="PTHR48111:SF2">
    <property type="entry name" value="RESPONSE REGULATOR SAER"/>
    <property type="match status" value="1"/>
</dbReference>
<evidence type="ECO:0000256" key="1">
    <source>
        <dbReference type="ARBA" id="ARBA00022553"/>
    </source>
</evidence>
<evidence type="ECO:0000313" key="10">
    <source>
        <dbReference type="EMBL" id="GIO35418.1"/>
    </source>
</evidence>
<dbReference type="PROSITE" id="PS51755">
    <property type="entry name" value="OMPR_PHOB"/>
    <property type="match status" value="1"/>
</dbReference>
<dbReference type="Pfam" id="PF00486">
    <property type="entry name" value="Trans_reg_C"/>
    <property type="match status" value="1"/>
</dbReference>
<reference evidence="10 11" key="1">
    <citation type="submission" date="2021-03" db="EMBL/GenBank/DDBJ databases">
        <title>Antimicrobial resistance genes in bacteria isolated from Japanese honey, and their potential for conferring macrolide and lincosamide resistance in the American foulbrood pathogen Paenibacillus larvae.</title>
        <authorList>
            <person name="Okamoto M."/>
            <person name="Kumagai M."/>
            <person name="Kanamori H."/>
            <person name="Takamatsu D."/>
        </authorList>
    </citation>
    <scope>NUCLEOTIDE SEQUENCE [LARGE SCALE GENOMIC DNA]</scope>
    <source>
        <strain evidence="10 11">J41TS12</strain>
    </source>
</reference>
<dbReference type="Pfam" id="PF00072">
    <property type="entry name" value="Response_reg"/>
    <property type="match status" value="1"/>
</dbReference>
<evidence type="ECO:0000256" key="5">
    <source>
        <dbReference type="ARBA" id="ARBA00023163"/>
    </source>
</evidence>
<feature type="modified residue" description="4-aspartylphosphate" evidence="6">
    <location>
        <position position="53"/>
    </location>
</feature>
<dbReference type="Gene3D" id="1.10.10.10">
    <property type="entry name" value="Winged helix-like DNA-binding domain superfamily/Winged helix DNA-binding domain"/>
    <property type="match status" value="1"/>
</dbReference>
<dbReference type="CDD" id="cd00383">
    <property type="entry name" value="trans_reg_C"/>
    <property type="match status" value="1"/>
</dbReference>
<dbReference type="InterPro" id="IPR001867">
    <property type="entry name" value="OmpR/PhoB-type_DNA-bd"/>
</dbReference>
<evidence type="ECO:0000256" key="4">
    <source>
        <dbReference type="ARBA" id="ARBA00023125"/>
    </source>
</evidence>
<dbReference type="InterPro" id="IPR039420">
    <property type="entry name" value="WalR-like"/>
</dbReference>
<dbReference type="GO" id="GO:0006355">
    <property type="term" value="P:regulation of DNA-templated transcription"/>
    <property type="evidence" value="ECO:0007669"/>
    <property type="project" value="InterPro"/>
</dbReference>
<sequence length="221" mass="25082">MTMAHILAVDDEPAVLALLQHTLQKEGHLVTVLSDSSIVSNTQLGSFDLILLDVMMPGIDGFSLCRQIREKVDCPILFLTARSMESDIMEGLGVGADDYLTKPFGAGELRARVHAHLRREKRERRNIYSVGEAYFNLSGKELIVKERPVPLTPSEYMICEFLALHRGQVFSREQIYEAVFGYDRDSDSSTIVEHIKNVRGKLNRLQFAPLETVWGIGYRWR</sequence>
<dbReference type="SMART" id="SM00448">
    <property type="entry name" value="REC"/>
    <property type="match status" value="1"/>
</dbReference>
<dbReference type="Proteomes" id="UP000681162">
    <property type="component" value="Unassembled WGS sequence"/>
</dbReference>
<dbReference type="PROSITE" id="PS50110">
    <property type="entry name" value="RESPONSE_REGULATORY"/>
    <property type="match status" value="1"/>
</dbReference>
<dbReference type="GO" id="GO:0000156">
    <property type="term" value="F:phosphorelay response regulator activity"/>
    <property type="evidence" value="ECO:0007669"/>
    <property type="project" value="TreeGrafter"/>
</dbReference>
<comment type="caution">
    <text evidence="10">The sequence shown here is derived from an EMBL/GenBank/DDBJ whole genome shotgun (WGS) entry which is preliminary data.</text>
</comment>
<evidence type="ECO:0000259" key="9">
    <source>
        <dbReference type="PROSITE" id="PS51755"/>
    </source>
</evidence>
<feature type="domain" description="Response regulatory" evidence="8">
    <location>
        <begin position="5"/>
        <end position="117"/>
    </location>
</feature>
<keyword evidence="4 7" id="KW-0238">DNA-binding</keyword>
<dbReference type="InterPro" id="IPR011006">
    <property type="entry name" value="CheY-like_superfamily"/>
</dbReference>
<proteinExistence type="predicted"/>
<evidence type="ECO:0000256" key="7">
    <source>
        <dbReference type="PROSITE-ProRule" id="PRU01091"/>
    </source>
</evidence>
<feature type="domain" description="OmpR/PhoB-type" evidence="9">
    <location>
        <begin position="125"/>
        <end position="221"/>
    </location>
</feature>
<gene>
    <name evidence="10" type="ORF">J41TS12_02790</name>
</gene>
<dbReference type="SUPFAM" id="SSF52172">
    <property type="entry name" value="CheY-like"/>
    <property type="match status" value="1"/>
</dbReference>
<dbReference type="GO" id="GO:0032993">
    <property type="term" value="C:protein-DNA complex"/>
    <property type="evidence" value="ECO:0007669"/>
    <property type="project" value="TreeGrafter"/>
</dbReference>
<dbReference type="GO" id="GO:0000976">
    <property type="term" value="F:transcription cis-regulatory region binding"/>
    <property type="evidence" value="ECO:0007669"/>
    <property type="project" value="TreeGrafter"/>
</dbReference>